<protein>
    <submittedName>
        <fullName evidence="8">GulE</fullName>
    </submittedName>
</protein>
<dbReference type="Pfam" id="PF02801">
    <property type="entry name" value="Ketoacyl-synt_C"/>
    <property type="match status" value="1"/>
</dbReference>
<dbReference type="InterPro" id="IPR032821">
    <property type="entry name" value="PKS_assoc"/>
</dbReference>
<dbReference type="InterPro" id="IPR016036">
    <property type="entry name" value="Malonyl_transacylase_ACP-bd"/>
</dbReference>
<organism evidence="8">
    <name type="scientific">Pyxidicoccus fallax</name>
    <dbReference type="NCBI Taxonomy" id="394095"/>
    <lineage>
        <taxon>Bacteria</taxon>
        <taxon>Pseudomonadati</taxon>
        <taxon>Myxococcota</taxon>
        <taxon>Myxococcia</taxon>
        <taxon>Myxococcales</taxon>
        <taxon>Cystobacterineae</taxon>
        <taxon>Myxococcaceae</taxon>
        <taxon>Pyxidicoccus</taxon>
    </lineage>
</organism>
<evidence type="ECO:0000256" key="3">
    <source>
        <dbReference type="ARBA" id="ARBA00022679"/>
    </source>
</evidence>
<evidence type="ECO:0000256" key="1">
    <source>
        <dbReference type="ARBA" id="ARBA00022450"/>
    </source>
</evidence>
<dbReference type="InterPro" id="IPR016039">
    <property type="entry name" value="Thiolase-like"/>
</dbReference>
<evidence type="ECO:0000256" key="4">
    <source>
        <dbReference type="ARBA" id="ARBA00054155"/>
    </source>
</evidence>
<dbReference type="Gene3D" id="1.10.1200.10">
    <property type="entry name" value="ACP-like"/>
    <property type="match status" value="1"/>
</dbReference>
<dbReference type="CDD" id="cd00833">
    <property type="entry name" value="PKS"/>
    <property type="match status" value="1"/>
</dbReference>
<evidence type="ECO:0000259" key="7">
    <source>
        <dbReference type="PROSITE" id="PS52004"/>
    </source>
</evidence>
<dbReference type="InterPro" id="IPR020806">
    <property type="entry name" value="PKS_PP-bd"/>
</dbReference>
<dbReference type="PROSITE" id="PS00012">
    <property type="entry name" value="PHOSPHOPANTETHEINE"/>
    <property type="match status" value="1"/>
</dbReference>
<proteinExistence type="predicted"/>
<dbReference type="FunFam" id="3.40.47.10:FF:000019">
    <property type="entry name" value="Polyketide synthase type I"/>
    <property type="match status" value="1"/>
</dbReference>
<evidence type="ECO:0000256" key="2">
    <source>
        <dbReference type="ARBA" id="ARBA00022553"/>
    </source>
</evidence>
<dbReference type="SMART" id="SM00825">
    <property type="entry name" value="PKS_KS"/>
    <property type="match status" value="1"/>
</dbReference>
<dbReference type="PROSITE" id="PS00606">
    <property type="entry name" value="KS3_1"/>
    <property type="match status" value="1"/>
</dbReference>
<dbReference type="PROSITE" id="PS50075">
    <property type="entry name" value="CARRIER"/>
    <property type="match status" value="1"/>
</dbReference>
<keyword evidence="3" id="KW-0808">Transferase</keyword>
<feature type="domain" description="Carrier" evidence="6">
    <location>
        <begin position="977"/>
        <end position="1052"/>
    </location>
</feature>
<reference evidence="8" key="1">
    <citation type="journal article" date="2014" name="Chemistry">
        <title>Structure and Biosynthetic Assembly of Gulmirecins, Macrolide Antibiotics from the Predatory Bacterium Pyxidicoccus fallax.</title>
        <authorList>
            <person name="Schieferdecker S."/>
            <person name="Konig S."/>
            <person name="Weigel C."/>
            <person name="Dahse H.M."/>
            <person name="Werz O."/>
            <person name="Nett M."/>
        </authorList>
    </citation>
    <scope>NUCLEOTIDE SEQUENCE</scope>
    <source>
        <strain evidence="8">DSM 28991</strain>
    </source>
</reference>
<dbReference type="Pfam" id="PF00698">
    <property type="entry name" value="Acyl_transf_1"/>
    <property type="match status" value="1"/>
</dbReference>
<dbReference type="SMART" id="SM00827">
    <property type="entry name" value="PKS_AT"/>
    <property type="match status" value="1"/>
</dbReference>
<evidence type="ECO:0000259" key="6">
    <source>
        <dbReference type="PROSITE" id="PS50075"/>
    </source>
</evidence>
<dbReference type="SMART" id="SM01294">
    <property type="entry name" value="PKS_PP_betabranch"/>
    <property type="match status" value="1"/>
</dbReference>
<gene>
    <name evidence="8" type="primary">gulE</name>
</gene>
<dbReference type="Pfam" id="PF16197">
    <property type="entry name" value="KAsynt_C_assoc"/>
    <property type="match status" value="1"/>
</dbReference>
<dbReference type="SUPFAM" id="SSF53901">
    <property type="entry name" value="Thiolase-like"/>
    <property type="match status" value="1"/>
</dbReference>
<dbReference type="InterPro" id="IPR006162">
    <property type="entry name" value="Ppantetheine_attach_site"/>
</dbReference>
<dbReference type="SMART" id="SM00823">
    <property type="entry name" value="PKS_PP"/>
    <property type="match status" value="1"/>
</dbReference>
<dbReference type="Gene3D" id="3.30.70.3290">
    <property type="match status" value="1"/>
</dbReference>
<comment type="function">
    <text evidence="4">Involved in production of the polyketide antibiotic thailandamide.</text>
</comment>
<dbReference type="Gene3D" id="3.40.47.10">
    <property type="match status" value="1"/>
</dbReference>
<dbReference type="GO" id="GO:0004315">
    <property type="term" value="F:3-oxoacyl-[acyl-carrier-protein] synthase activity"/>
    <property type="evidence" value="ECO:0007669"/>
    <property type="project" value="InterPro"/>
</dbReference>
<dbReference type="InterPro" id="IPR016035">
    <property type="entry name" value="Acyl_Trfase/lysoPLipase"/>
</dbReference>
<evidence type="ECO:0000313" key="8">
    <source>
        <dbReference type="EMBL" id="AIT55262.1"/>
    </source>
</evidence>
<feature type="region of interest" description="Disordered" evidence="5">
    <location>
        <begin position="1"/>
        <end position="24"/>
    </location>
</feature>
<dbReference type="PANTHER" id="PTHR43775:SF37">
    <property type="entry name" value="SI:DKEY-61P9.11"/>
    <property type="match status" value="1"/>
</dbReference>
<name>A0A097I352_9BACT</name>
<dbReference type="Gene3D" id="3.40.366.10">
    <property type="entry name" value="Malonyl-Coenzyme A Acyl Carrier Protein, domain 2"/>
    <property type="match status" value="1"/>
</dbReference>
<dbReference type="GO" id="GO:0004312">
    <property type="term" value="F:fatty acid synthase activity"/>
    <property type="evidence" value="ECO:0007669"/>
    <property type="project" value="TreeGrafter"/>
</dbReference>
<dbReference type="InterPro" id="IPR009081">
    <property type="entry name" value="PP-bd_ACP"/>
</dbReference>
<dbReference type="GO" id="GO:0006633">
    <property type="term" value="P:fatty acid biosynthetic process"/>
    <property type="evidence" value="ECO:0007669"/>
    <property type="project" value="InterPro"/>
</dbReference>
<dbReference type="Pfam" id="PF00550">
    <property type="entry name" value="PP-binding"/>
    <property type="match status" value="1"/>
</dbReference>
<dbReference type="InterPro" id="IPR001227">
    <property type="entry name" value="Ac_transferase_dom_sf"/>
</dbReference>
<sequence>MRRTRSPRGSAPARPERLLRPESTSAVDTNALLAQNKKALLAIMELKAQLARAESRQRAPIAIVGMACRFPGGCATPEQFWELLREGRDAVTEAFPSRWPESLYDANPEAPGRIMARGLGQVEGVADFEPEFFHVSPREAASMDPQHRLLLTVAWEACEDAGLTRELLHGSRTGIFVGAGNNDYGDFELRNPDLGAVSAYAGTGNATSLVAGRLSFFLGTQGPALVVDTACSSSLVAIHQACTSLRLGESELALAGGVNLVLRPNGSVFLSRFGALSPTGRCRAFAEAADGYVRADGCGVIVLKRLEDALRDGDRVLAVIRGSAINHDGRSGGLTVPNGAAQRELLLAALKNAGVEPRSVGYLEAHGTGTPLGDPIEMGAIADVFGGDARREALRVGSVKSNIGHTEAAAGIAGIIKAVLSLQHREIPAHLHFDKPSSRIDWSIPVEVPTSTRPWSGDGPRLAGVSSFGFSGTNAHVILEEAPRQEARHSPRLGTQVLCLSARTEGSLTRLAAAWREQLRRRDSAPLADLCHAAARRRSHHRARLAVLGDSADAIAQALESFAAGAPHPAVVRGDAVLDGMSRTAFVFSGQGSQWLGMGQELLASEPLFQQSLREMDGPFRDEFGWSLEEALRAGEAESQLERTRVAQPVIVAVQLALSDLWRAWGVHPDVTLGHSLGEISAAHVAGVLGRHEALRLACIRGRFMDGATGRGKMAELACSEEQARRYLQGLEAEVAIAALNGAMSTVLAGAPGALESVLQKVASDGIQHRLLRVDYAFHSPQMAEFAAPFRGALGDMKPRAAERDLYSSVLGRAVRGEALTADYWVRNMTDTVRFHEALVALLRDGCRAVVEVSPHPVLLSAIQDTLSREGVDGVAAYSLRRGNPERATLLSNLGALYAAGHPVDWSALYPGLVDHVALPAYPWHARRFWTTVQGPEATTGAAPAVTAPAPDEAAPAAVTSKVWDELVKLAAVARRPRLERHVREQLTGILKLDSGDIPSKRTPLSELGMDSVGAVALSKALALTHEHRFPPTVLFEHPTIEALTGFLAEEFERLHAARGGAAAPGDSAPPRQAPAAPEAAALPVPDSELAILEKLAALEKEFA</sequence>
<dbReference type="SUPFAM" id="SSF55048">
    <property type="entry name" value="Probable ACP-binding domain of malonyl-CoA ACP transacylase"/>
    <property type="match status" value="1"/>
</dbReference>
<dbReference type="EMBL" id="KM361622">
    <property type="protein sequence ID" value="AIT55262.1"/>
    <property type="molecule type" value="Genomic_DNA"/>
</dbReference>
<dbReference type="InterPro" id="IPR018201">
    <property type="entry name" value="Ketoacyl_synth_AS"/>
</dbReference>
<evidence type="ECO:0000256" key="5">
    <source>
        <dbReference type="SAM" id="MobiDB-lite"/>
    </source>
</evidence>
<feature type="region of interest" description="Disordered" evidence="5">
    <location>
        <begin position="1058"/>
        <end position="1081"/>
    </location>
</feature>
<feature type="domain" description="Ketosynthase family 3 (KS3)" evidence="7">
    <location>
        <begin position="58"/>
        <end position="481"/>
    </location>
</feature>
<dbReference type="InterPro" id="IPR014043">
    <property type="entry name" value="Acyl_transferase_dom"/>
</dbReference>
<keyword evidence="1" id="KW-0596">Phosphopantetheine</keyword>
<dbReference type="InterPro" id="IPR014031">
    <property type="entry name" value="Ketoacyl_synth_C"/>
</dbReference>
<dbReference type="GO" id="GO:0031177">
    <property type="term" value="F:phosphopantetheine binding"/>
    <property type="evidence" value="ECO:0007669"/>
    <property type="project" value="InterPro"/>
</dbReference>
<keyword evidence="2" id="KW-0597">Phosphoprotein</keyword>
<accession>A0A097I352</accession>
<dbReference type="InterPro" id="IPR014030">
    <property type="entry name" value="Ketoacyl_synth_N"/>
</dbReference>
<dbReference type="PANTHER" id="PTHR43775">
    <property type="entry name" value="FATTY ACID SYNTHASE"/>
    <property type="match status" value="1"/>
</dbReference>
<dbReference type="SUPFAM" id="SSF52151">
    <property type="entry name" value="FabD/lysophospholipase-like"/>
    <property type="match status" value="1"/>
</dbReference>
<dbReference type="AlphaFoldDB" id="A0A097I352"/>
<dbReference type="SUPFAM" id="SSF47336">
    <property type="entry name" value="ACP-like"/>
    <property type="match status" value="1"/>
</dbReference>
<dbReference type="Pfam" id="PF00109">
    <property type="entry name" value="ketoacyl-synt"/>
    <property type="match status" value="1"/>
</dbReference>
<dbReference type="PROSITE" id="PS52004">
    <property type="entry name" value="KS3_2"/>
    <property type="match status" value="1"/>
</dbReference>
<dbReference type="InterPro" id="IPR050091">
    <property type="entry name" value="PKS_NRPS_Biosynth_Enz"/>
</dbReference>
<dbReference type="InterPro" id="IPR020841">
    <property type="entry name" value="PKS_Beta-ketoAc_synthase_dom"/>
</dbReference>
<dbReference type="InterPro" id="IPR036736">
    <property type="entry name" value="ACP-like_sf"/>
</dbReference>